<dbReference type="GO" id="GO:0032259">
    <property type="term" value="P:methylation"/>
    <property type="evidence" value="ECO:0007669"/>
    <property type="project" value="UniProtKB-KW"/>
</dbReference>
<organism evidence="5 6">
    <name type="scientific">Micrococcus cohnii</name>
    <dbReference type="NCBI Taxonomy" id="993416"/>
    <lineage>
        <taxon>Bacteria</taxon>
        <taxon>Bacillati</taxon>
        <taxon>Actinomycetota</taxon>
        <taxon>Actinomycetes</taxon>
        <taxon>Micrococcales</taxon>
        <taxon>Micrococcaceae</taxon>
        <taxon>Micrococcus</taxon>
    </lineage>
</organism>
<dbReference type="GO" id="GO:0008171">
    <property type="term" value="F:O-methyltransferase activity"/>
    <property type="evidence" value="ECO:0007669"/>
    <property type="project" value="InterPro"/>
</dbReference>
<evidence type="ECO:0000313" key="6">
    <source>
        <dbReference type="Proteomes" id="UP000540191"/>
    </source>
</evidence>
<dbReference type="PANTHER" id="PTHR10509:SF85">
    <property type="entry name" value="O-METHYLTRANSFERASE RV1220C-RELATED"/>
    <property type="match status" value="1"/>
</dbReference>
<dbReference type="SUPFAM" id="SSF53335">
    <property type="entry name" value="S-adenosyl-L-methionine-dependent methyltransferases"/>
    <property type="match status" value="1"/>
</dbReference>
<dbReference type="CDD" id="cd02440">
    <property type="entry name" value="AdoMet_MTases"/>
    <property type="match status" value="1"/>
</dbReference>
<evidence type="ECO:0000256" key="2">
    <source>
        <dbReference type="ARBA" id="ARBA00022679"/>
    </source>
</evidence>
<feature type="region of interest" description="Disordered" evidence="4">
    <location>
        <begin position="1"/>
        <end position="31"/>
    </location>
</feature>
<feature type="compositionally biased region" description="Polar residues" evidence="4">
    <location>
        <begin position="1"/>
        <end position="13"/>
    </location>
</feature>
<dbReference type="InterPro" id="IPR050362">
    <property type="entry name" value="Cation-dep_OMT"/>
</dbReference>
<dbReference type="EMBL" id="JACHNA010000001">
    <property type="protein sequence ID" value="MBB4735571.1"/>
    <property type="molecule type" value="Genomic_DNA"/>
</dbReference>
<keyword evidence="2 5" id="KW-0808">Transferase</keyword>
<accession>A0A7W7M3E7</accession>
<dbReference type="Proteomes" id="UP000540191">
    <property type="component" value="Unassembled WGS sequence"/>
</dbReference>
<sequence>MTDSPITTQSSHAAQKHASWQHAESRGVETDVLRRARERSTELGVRPVSEGTASLLTVLAAASGASAAVEVGTGAGVSGLALMAGLSASAVLTTLDPNGDAQRAAREAFGEARLPTQRTRMITGLSRTVLPRLSAGSYELVVLDGDPGSLAFDVAQARRMLRPGGLLVVVDSLHGDRVPRPAVRDAVTVAHRTVDKALREDEAWVSSVVPTGTGVLLAVRR</sequence>
<protein>
    <submittedName>
        <fullName evidence="5">Putative O-methyltransferase YrrM</fullName>
    </submittedName>
</protein>
<comment type="caution">
    <text evidence="5">The sequence shown here is derived from an EMBL/GenBank/DDBJ whole genome shotgun (WGS) entry which is preliminary data.</text>
</comment>
<proteinExistence type="predicted"/>
<keyword evidence="6" id="KW-1185">Reference proteome</keyword>
<name>A0A7W7M3E7_9MICC</name>
<dbReference type="PANTHER" id="PTHR10509">
    <property type="entry name" value="O-METHYLTRANSFERASE-RELATED"/>
    <property type="match status" value="1"/>
</dbReference>
<dbReference type="AlphaFoldDB" id="A0A7W7M3E7"/>
<keyword evidence="1 5" id="KW-0489">Methyltransferase</keyword>
<dbReference type="Gene3D" id="3.40.50.150">
    <property type="entry name" value="Vaccinia Virus protein VP39"/>
    <property type="match status" value="1"/>
</dbReference>
<dbReference type="InterPro" id="IPR002935">
    <property type="entry name" value="SAM_O-MeTrfase"/>
</dbReference>
<dbReference type="InterPro" id="IPR029063">
    <property type="entry name" value="SAM-dependent_MTases_sf"/>
</dbReference>
<evidence type="ECO:0000256" key="4">
    <source>
        <dbReference type="SAM" id="MobiDB-lite"/>
    </source>
</evidence>
<dbReference type="GO" id="GO:0008757">
    <property type="term" value="F:S-adenosylmethionine-dependent methyltransferase activity"/>
    <property type="evidence" value="ECO:0007669"/>
    <property type="project" value="TreeGrafter"/>
</dbReference>
<reference evidence="5 6" key="1">
    <citation type="submission" date="2020-08" db="EMBL/GenBank/DDBJ databases">
        <title>Sequencing the genomes of 1000 actinobacteria strains.</title>
        <authorList>
            <person name="Klenk H.-P."/>
        </authorList>
    </citation>
    <scope>NUCLEOTIDE SEQUENCE [LARGE SCALE GENOMIC DNA]</scope>
    <source>
        <strain evidence="5 6">DSM 23974</strain>
    </source>
</reference>
<dbReference type="RefSeq" id="WP_184241322.1">
    <property type="nucleotide sequence ID" value="NZ_JACHNA010000001.1"/>
</dbReference>
<evidence type="ECO:0000256" key="3">
    <source>
        <dbReference type="ARBA" id="ARBA00022691"/>
    </source>
</evidence>
<dbReference type="PROSITE" id="PS51682">
    <property type="entry name" value="SAM_OMT_I"/>
    <property type="match status" value="1"/>
</dbReference>
<evidence type="ECO:0000256" key="1">
    <source>
        <dbReference type="ARBA" id="ARBA00022603"/>
    </source>
</evidence>
<dbReference type="Pfam" id="PF13578">
    <property type="entry name" value="Methyltransf_24"/>
    <property type="match status" value="1"/>
</dbReference>
<evidence type="ECO:0000313" key="5">
    <source>
        <dbReference type="EMBL" id="MBB4735571.1"/>
    </source>
</evidence>
<gene>
    <name evidence="5" type="ORF">HDA30_001079</name>
</gene>
<keyword evidence="3" id="KW-0949">S-adenosyl-L-methionine</keyword>